<reference evidence="1" key="1">
    <citation type="submission" date="2020-08" db="EMBL/GenBank/DDBJ databases">
        <title>Multicomponent nature underlies the extraordinary mechanical properties of spider dragline silk.</title>
        <authorList>
            <person name="Kono N."/>
            <person name="Nakamura H."/>
            <person name="Mori M."/>
            <person name="Yoshida Y."/>
            <person name="Ohtoshi R."/>
            <person name="Malay A.D."/>
            <person name="Moran D.A.P."/>
            <person name="Tomita M."/>
            <person name="Numata K."/>
            <person name="Arakawa K."/>
        </authorList>
    </citation>
    <scope>NUCLEOTIDE SEQUENCE</scope>
</reference>
<proteinExistence type="predicted"/>
<comment type="caution">
    <text evidence="1">The sequence shown here is derived from an EMBL/GenBank/DDBJ whole genome shotgun (WGS) entry which is preliminary data.</text>
</comment>
<name>A0A8X6PZ51_NEPPI</name>
<gene>
    <name evidence="1" type="ORF">NPIL_563651</name>
</gene>
<dbReference type="AlphaFoldDB" id="A0A8X6PZ51"/>
<accession>A0A8X6PZ51</accession>
<protein>
    <submittedName>
        <fullName evidence="1">Uncharacterized protein</fullName>
    </submittedName>
</protein>
<sequence length="92" mass="9981">MKKRPVSSLIYLTRFATKTDHSPNSLIHHKATMESDQSVTLMLAAPSALITELTSLAPIQQAINSNLGKLKGFTGATLFLARISVTFLLLPT</sequence>
<evidence type="ECO:0000313" key="1">
    <source>
        <dbReference type="EMBL" id="GFT96651.1"/>
    </source>
</evidence>
<organism evidence="1 2">
    <name type="scientific">Nephila pilipes</name>
    <name type="common">Giant wood spider</name>
    <name type="synonym">Nephila maculata</name>
    <dbReference type="NCBI Taxonomy" id="299642"/>
    <lineage>
        <taxon>Eukaryota</taxon>
        <taxon>Metazoa</taxon>
        <taxon>Ecdysozoa</taxon>
        <taxon>Arthropoda</taxon>
        <taxon>Chelicerata</taxon>
        <taxon>Arachnida</taxon>
        <taxon>Araneae</taxon>
        <taxon>Araneomorphae</taxon>
        <taxon>Entelegynae</taxon>
        <taxon>Araneoidea</taxon>
        <taxon>Nephilidae</taxon>
        <taxon>Nephila</taxon>
    </lineage>
</organism>
<keyword evidence="2" id="KW-1185">Reference proteome</keyword>
<dbReference type="EMBL" id="BMAW01075390">
    <property type="protein sequence ID" value="GFT96651.1"/>
    <property type="molecule type" value="Genomic_DNA"/>
</dbReference>
<evidence type="ECO:0000313" key="2">
    <source>
        <dbReference type="Proteomes" id="UP000887013"/>
    </source>
</evidence>
<dbReference type="OrthoDB" id="6469395at2759"/>
<dbReference type="Proteomes" id="UP000887013">
    <property type="component" value="Unassembled WGS sequence"/>
</dbReference>